<feature type="domain" description="MYND-type" evidence="5">
    <location>
        <begin position="4"/>
        <end position="42"/>
    </location>
</feature>
<dbReference type="InterPro" id="IPR002893">
    <property type="entry name" value="Znf_MYND"/>
</dbReference>
<evidence type="ECO:0000256" key="1">
    <source>
        <dbReference type="ARBA" id="ARBA00022723"/>
    </source>
</evidence>
<evidence type="ECO:0000256" key="2">
    <source>
        <dbReference type="ARBA" id="ARBA00022771"/>
    </source>
</evidence>
<dbReference type="PROSITE" id="PS01360">
    <property type="entry name" value="ZF_MYND_1"/>
    <property type="match status" value="1"/>
</dbReference>
<reference evidence="6 7" key="1">
    <citation type="journal article" date="2014" name="PLoS Genet.">
        <title>Analysis of the Phlebiopsis gigantea genome, transcriptome and secretome provides insight into its pioneer colonization strategies of wood.</title>
        <authorList>
            <person name="Hori C."/>
            <person name="Ishida T."/>
            <person name="Igarashi K."/>
            <person name="Samejima M."/>
            <person name="Suzuki H."/>
            <person name="Master E."/>
            <person name="Ferreira P."/>
            <person name="Ruiz-Duenas F.J."/>
            <person name="Held B."/>
            <person name="Canessa P."/>
            <person name="Larrondo L.F."/>
            <person name="Schmoll M."/>
            <person name="Druzhinina I.S."/>
            <person name="Kubicek C.P."/>
            <person name="Gaskell J.A."/>
            <person name="Kersten P."/>
            <person name="St John F."/>
            <person name="Glasner J."/>
            <person name="Sabat G."/>
            <person name="Splinter BonDurant S."/>
            <person name="Syed K."/>
            <person name="Yadav J."/>
            <person name="Mgbeahuruike A.C."/>
            <person name="Kovalchuk A."/>
            <person name="Asiegbu F.O."/>
            <person name="Lackner G."/>
            <person name="Hoffmeister D."/>
            <person name="Rencoret J."/>
            <person name="Gutierrez A."/>
            <person name="Sun H."/>
            <person name="Lindquist E."/>
            <person name="Barry K."/>
            <person name="Riley R."/>
            <person name="Grigoriev I.V."/>
            <person name="Henrissat B."/>
            <person name="Kues U."/>
            <person name="Berka R.M."/>
            <person name="Martinez A.T."/>
            <person name="Covert S.F."/>
            <person name="Blanchette R.A."/>
            <person name="Cullen D."/>
        </authorList>
    </citation>
    <scope>NUCLEOTIDE SEQUENCE [LARGE SCALE GENOMIC DNA]</scope>
    <source>
        <strain evidence="6 7">11061_1 CR5-6</strain>
    </source>
</reference>
<proteinExistence type="predicted"/>
<keyword evidence="3" id="KW-0862">Zinc</keyword>
<sequence length="176" mass="20025">MYTCEVCYKDAPLVCSGCKISRYCSPKCQKIDWKEGGHKKGCKIQQLCNEHNEKLKNQPPPQPKPGRCTGCDLKFTEDNYCDGDCPDCGYQTCESCSCHHSRGTCYCPNSNFGNPYCRMDARWYHGNGHTGTMYKGDRHPDEGYGYTDEDYETEPRKCGNCGEVVRMIKPEFAKPH</sequence>
<dbReference type="OrthoDB" id="432970at2759"/>
<dbReference type="STRING" id="745531.A0A0C3PJD7"/>
<accession>A0A0C3PJD7</accession>
<evidence type="ECO:0000313" key="7">
    <source>
        <dbReference type="Proteomes" id="UP000053257"/>
    </source>
</evidence>
<keyword evidence="1" id="KW-0479">Metal-binding</keyword>
<dbReference type="GO" id="GO:0008270">
    <property type="term" value="F:zinc ion binding"/>
    <property type="evidence" value="ECO:0007669"/>
    <property type="project" value="UniProtKB-KW"/>
</dbReference>
<protein>
    <recommendedName>
        <fullName evidence="5">MYND-type domain-containing protein</fullName>
    </recommendedName>
</protein>
<evidence type="ECO:0000313" key="6">
    <source>
        <dbReference type="EMBL" id="KIP06248.1"/>
    </source>
</evidence>
<dbReference type="Proteomes" id="UP000053257">
    <property type="component" value="Unassembled WGS sequence"/>
</dbReference>
<dbReference type="Pfam" id="PF01753">
    <property type="entry name" value="zf-MYND"/>
    <property type="match status" value="1"/>
</dbReference>
<dbReference type="Gene3D" id="6.10.140.2220">
    <property type="match status" value="1"/>
</dbReference>
<dbReference type="HOGENOM" id="CLU_096558_0_0_1"/>
<dbReference type="EMBL" id="KN840522">
    <property type="protein sequence ID" value="KIP06248.1"/>
    <property type="molecule type" value="Genomic_DNA"/>
</dbReference>
<keyword evidence="2 4" id="KW-0863">Zinc-finger</keyword>
<name>A0A0C3PJD7_PHLG1</name>
<evidence type="ECO:0000259" key="5">
    <source>
        <dbReference type="PROSITE" id="PS50865"/>
    </source>
</evidence>
<dbReference type="PROSITE" id="PS50865">
    <property type="entry name" value="ZF_MYND_2"/>
    <property type="match status" value="1"/>
</dbReference>
<dbReference type="SUPFAM" id="SSF144232">
    <property type="entry name" value="HIT/MYND zinc finger-like"/>
    <property type="match status" value="1"/>
</dbReference>
<evidence type="ECO:0000256" key="3">
    <source>
        <dbReference type="ARBA" id="ARBA00022833"/>
    </source>
</evidence>
<evidence type="ECO:0000256" key="4">
    <source>
        <dbReference type="PROSITE-ProRule" id="PRU00134"/>
    </source>
</evidence>
<organism evidence="6 7">
    <name type="scientific">Phlebiopsis gigantea (strain 11061_1 CR5-6)</name>
    <name type="common">White-rot fungus</name>
    <name type="synonym">Peniophora gigantea</name>
    <dbReference type="NCBI Taxonomy" id="745531"/>
    <lineage>
        <taxon>Eukaryota</taxon>
        <taxon>Fungi</taxon>
        <taxon>Dikarya</taxon>
        <taxon>Basidiomycota</taxon>
        <taxon>Agaricomycotina</taxon>
        <taxon>Agaricomycetes</taxon>
        <taxon>Polyporales</taxon>
        <taxon>Phanerochaetaceae</taxon>
        <taxon>Phlebiopsis</taxon>
    </lineage>
</organism>
<gene>
    <name evidence="6" type="ORF">PHLGIDRAFT_91099</name>
</gene>
<keyword evidence="7" id="KW-1185">Reference proteome</keyword>
<dbReference type="AlphaFoldDB" id="A0A0C3PJD7"/>